<evidence type="ECO:0000313" key="2">
    <source>
        <dbReference type="Proteomes" id="UP001164439"/>
    </source>
</evidence>
<proteinExistence type="predicted"/>
<reference evidence="1" key="1">
    <citation type="submission" date="2022-12" db="EMBL/GenBank/DDBJ databases">
        <authorList>
            <person name="Ruckert C."/>
            <person name="Busche T."/>
            <person name="Kalinowski J."/>
            <person name="Wittmann C."/>
        </authorList>
    </citation>
    <scope>NUCLEOTIDE SEQUENCE</scope>
    <source>
        <strain evidence="1">DSM 40467</strain>
    </source>
</reference>
<dbReference type="EMBL" id="CP114413">
    <property type="protein sequence ID" value="WAZ26695.1"/>
    <property type="molecule type" value="Genomic_DNA"/>
</dbReference>
<organism evidence="1 2">
    <name type="scientific">Streptomyces cinnabarinus</name>
    <dbReference type="NCBI Taxonomy" id="67287"/>
    <lineage>
        <taxon>Bacteria</taxon>
        <taxon>Bacillati</taxon>
        <taxon>Actinomycetota</taxon>
        <taxon>Actinomycetes</taxon>
        <taxon>Kitasatosporales</taxon>
        <taxon>Streptomycetaceae</taxon>
        <taxon>Streptomyces</taxon>
    </lineage>
</organism>
<accession>A0ABY7KSU0</accession>
<gene>
    <name evidence="1" type="ORF">STRCI_008311</name>
</gene>
<protein>
    <submittedName>
        <fullName evidence="1">Uncharacterized protein</fullName>
    </submittedName>
</protein>
<keyword evidence="2" id="KW-1185">Reference proteome</keyword>
<evidence type="ECO:0000313" key="1">
    <source>
        <dbReference type="EMBL" id="WAZ26695.1"/>
    </source>
</evidence>
<sequence>MQDSEAQDSLATLLRGLRAACPAVSPSGRADWPGAEGAYNDLAAAGGLAGADCEVSNGYLLLEQLVTAYRSSPGADFYVETGTDGSYSGCAP</sequence>
<name>A0ABY7KSU0_9ACTN</name>
<dbReference type="RefSeq" id="WP_269664181.1">
    <property type="nucleotide sequence ID" value="NZ_CP114413.1"/>
</dbReference>
<dbReference type="Proteomes" id="UP001164439">
    <property type="component" value="Chromosome"/>
</dbReference>